<evidence type="ECO:0000256" key="2">
    <source>
        <dbReference type="ARBA" id="ARBA00012438"/>
    </source>
</evidence>
<dbReference type="PRINTS" id="PR00344">
    <property type="entry name" value="BCTRLSENSOR"/>
</dbReference>
<keyword evidence="7" id="KW-0902">Two-component regulatory system</keyword>
<dbReference type="AlphaFoldDB" id="A0A917YMW7"/>
<evidence type="ECO:0000259" key="8">
    <source>
        <dbReference type="PROSITE" id="PS50109"/>
    </source>
</evidence>
<comment type="caution">
    <text evidence="9">The sequence shown here is derived from an EMBL/GenBank/DDBJ whole genome shotgun (WGS) entry which is preliminary data.</text>
</comment>
<dbReference type="Gene3D" id="3.30.565.10">
    <property type="entry name" value="Histidine kinase-like ATPase, C-terminal domain"/>
    <property type="match status" value="1"/>
</dbReference>
<dbReference type="EMBL" id="BMNH01000001">
    <property type="protein sequence ID" value="GGO60502.1"/>
    <property type="molecule type" value="Genomic_DNA"/>
</dbReference>
<reference evidence="9" key="1">
    <citation type="journal article" date="2014" name="Int. J. Syst. Evol. Microbiol.">
        <title>Complete genome sequence of Corynebacterium casei LMG S-19264T (=DSM 44701T), isolated from a smear-ripened cheese.</title>
        <authorList>
            <consortium name="US DOE Joint Genome Institute (JGI-PGF)"/>
            <person name="Walter F."/>
            <person name="Albersmeier A."/>
            <person name="Kalinowski J."/>
            <person name="Ruckert C."/>
        </authorList>
    </citation>
    <scope>NUCLEOTIDE SEQUENCE</scope>
    <source>
        <strain evidence="9">CGMCC 4.7368</strain>
    </source>
</reference>
<sequence length="137" mass="14250">MDLRDLADRPDLVSAPTVGDPVLLERMIANLVDNATKYNDERGLIEVRTATLGDQVALTVENTGPAVAASQVARLFEPFSRLERARVGSASGVGLGLSIVRAIARAHGGTAVAMPRPEGGLSVTVTLPRARAGLPVG</sequence>
<dbReference type="InterPro" id="IPR005467">
    <property type="entry name" value="His_kinase_dom"/>
</dbReference>
<dbReference type="CDD" id="cd00075">
    <property type="entry name" value="HATPase"/>
    <property type="match status" value="1"/>
</dbReference>
<dbReference type="InterPro" id="IPR036890">
    <property type="entry name" value="HATPase_C_sf"/>
</dbReference>
<dbReference type="Proteomes" id="UP000646523">
    <property type="component" value="Unassembled WGS sequence"/>
</dbReference>
<evidence type="ECO:0000256" key="3">
    <source>
        <dbReference type="ARBA" id="ARBA00022679"/>
    </source>
</evidence>
<evidence type="ECO:0000313" key="9">
    <source>
        <dbReference type="EMBL" id="GGO60502.1"/>
    </source>
</evidence>
<evidence type="ECO:0000256" key="6">
    <source>
        <dbReference type="ARBA" id="ARBA00022840"/>
    </source>
</evidence>
<proteinExistence type="predicted"/>
<dbReference type="GO" id="GO:0004673">
    <property type="term" value="F:protein histidine kinase activity"/>
    <property type="evidence" value="ECO:0007669"/>
    <property type="project" value="UniProtKB-EC"/>
</dbReference>
<dbReference type="EC" id="2.7.13.3" evidence="2"/>
<comment type="catalytic activity">
    <reaction evidence="1">
        <text>ATP + protein L-histidine = ADP + protein N-phospho-L-histidine.</text>
        <dbReference type="EC" id="2.7.13.3"/>
    </reaction>
</comment>
<feature type="domain" description="Histidine kinase" evidence="8">
    <location>
        <begin position="1"/>
        <end position="131"/>
    </location>
</feature>
<dbReference type="InterPro" id="IPR003594">
    <property type="entry name" value="HATPase_dom"/>
</dbReference>
<dbReference type="PANTHER" id="PTHR44936:SF10">
    <property type="entry name" value="SENSOR PROTEIN RSTB"/>
    <property type="match status" value="1"/>
</dbReference>
<dbReference type="InterPro" id="IPR004358">
    <property type="entry name" value="Sig_transdc_His_kin-like_C"/>
</dbReference>
<evidence type="ECO:0000256" key="1">
    <source>
        <dbReference type="ARBA" id="ARBA00000085"/>
    </source>
</evidence>
<evidence type="ECO:0000256" key="5">
    <source>
        <dbReference type="ARBA" id="ARBA00022777"/>
    </source>
</evidence>
<keyword evidence="3" id="KW-0808">Transferase</keyword>
<keyword evidence="5" id="KW-0418">Kinase</keyword>
<reference evidence="9" key="2">
    <citation type="submission" date="2020-09" db="EMBL/GenBank/DDBJ databases">
        <authorList>
            <person name="Sun Q."/>
            <person name="Zhou Y."/>
        </authorList>
    </citation>
    <scope>NUCLEOTIDE SEQUENCE</scope>
    <source>
        <strain evidence="9">CGMCC 4.7368</strain>
    </source>
</reference>
<organism evidence="9 10">
    <name type="scientific">Nonomuraea cavernae</name>
    <dbReference type="NCBI Taxonomy" id="2045107"/>
    <lineage>
        <taxon>Bacteria</taxon>
        <taxon>Bacillati</taxon>
        <taxon>Actinomycetota</taxon>
        <taxon>Actinomycetes</taxon>
        <taxon>Streptosporangiales</taxon>
        <taxon>Streptosporangiaceae</taxon>
        <taxon>Nonomuraea</taxon>
    </lineage>
</organism>
<dbReference type="SMART" id="SM00387">
    <property type="entry name" value="HATPase_c"/>
    <property type="match status" value="1"/>
</dbReference>
<evidence type="ECO:0000256" key="7">
    <source>
        <dbReference type="ARBA" id="ARBA00023012"/>
    </source>
</evidence>
<evidence type="ECO:0000313" key="10">
    <source>
        <dbReference type="Proteomes" id="UP000646523"/>
    </source>
</evidence>
<dbReference type="RefSeq" id="WP_189121888.1">
    <property type="nucleotide sequence ID" value="NZ_BMNH01000001.1"/>
</dbReference>
<dbReference type="GO" id="GO:0000160">
    <property type="term" value="P:phosphorelay signal transduction system"/>
    <property type="evidence" value="ECO:0007669"/>
    <property type="project" value="UniProtKB-KW"/>
</dbReference>
<dbReference type="GO" id="GO:0005524">
    <property type="term" value="F:ATP binding"/>
    <property type="evidence" value="ECO:0007669"/>
    <property type="project" value="UniProtKB-KW"/>
</dbReference>
<protein>
    <recommendedName>
        <fullName evidence="2">histidine kinase</fullName>
        <ecNumber evidence="2">2.7.13.3</ecNumber>
    </recommendedName>
</protein>
<dbReference type="SUPFAM" id="SSF55874">
    <property type="entry name" value="ATPase domain of HSP90 chaperone/DNA topoisomerase II/histidine kinase"/>
    <property type="match status" value="1"/>
</dbReference>
<dbReference type="PROSITE" id="PS50109">
    <property type="entry name" value="HIS_KIN"/>
    <property type="match status" value="1"/>
</dbReference>
<keyword evidence="4" id="KW-0547">Nucleotide-binding</keyword>
<name>A0A917YMW7_9ACTN</name>
<evidence type="ECO:0000256" key="4">
    <source>
        <dbReference type="ARBA" id="ARBA00022741"/>
    </source>
</evidence>
<keyword evidence="10" id="KW-1185">Reference proteome</keyword>
<dbReference type="InterPro" id="IPR050980">
    <property type="entry name" value="2C_sensor_his_kinase"/>
</dbReference>
<accession>A0A917YMW7</accession>
<keyword evidence="6" id="KW-0067">ATP-binding</keyword>
<dbReference type="PANTHER" id="PTHR44936">
    <property type="entry name" value="SENSOR PROTEIN CREC"/>
    <property type="match status" value="1"/>
</dbReference>
<gene>
    <name evidence="9" type="ORF">GCM10012289_00520</name>
</gene>
<dbReference type="Pfam" id="PF02518">
    <property type="entry name" value="HATPase_c"/>
    <property type="match status" value="1"/>
</dbReference>